<proteinExistence type="predicted"/>
<sequence length="65" mass="7206">MGVVWVQAWAKVMKAAAKHFKKKKNKKKDSNLHVDDLSNYFTDGNSHMQSPSAISLNFLSAAAVD</sequence>
<dbReference type="AlphaFoldDB" id="A0AAW2L068"/>
<gene>
    <name evidence="1" type="ORF">Sangu_2423500</name>
</gene>
<evidence type="ECO:0000313" key="1">
    <source>
        <dbReference type="EMBL" id="KAL0311288.1"/>
    </source>
</evidence>
<dbReference type="EMBL" id="JACGWK010000016">
    <property type="protein sequence ID" value="KAL0311288.1"/>
    <property type="molecule type" value="Genomic_DNA"/>
</dbReference>
<comment type="caution">
    <text evidence="1">The sequence shown here is derived from an EMBL/GenBank/DDBJ whole genome shotgun (WGS) entry which is preliminary data.</text>
</comment>
<organism evidence="1">
    <name type="scientific">Sesamum angustifolium</name>
    <dbReference type="NCBI Taxonomy" id="2727405"/>
    <lineage>
        <taxon>Eukaryota</taxon>
        <taxon>Viridiplantae</taxon>
        <taxon>Streptophyta</taxon>
        <taxon>Embryophyta</taxon>
        <taxon>Tracheophyta</taxon>
        <taxon>Spermatophyta</taxon>
        <taxon>Magnoliopsida</taxon>
        <taxon>eudicotyledons</taxon>
        <taxon>Gunneridae</taxon>
        <taxon>Pentapetalae</taxon>
        <taxon>asterids</taxon>
        <taxon>lamiids</taxon>
        <taxon>Lamiales</taxon>
        <taxon>Pedaliaceae</taxon>
        <taxon>Sesamum</taxon>
    </lineage>
</organism>
<protein>
    <submittedName>
        <fullName evidence="1">Uncharacterized protein</fullName>
    </submittedName>
</protein>
<name>A0AAW2L068_9LAMI</name>
<reference evidence="1" key="1">
    <citation type="submission" date="2020-06" db="EMBL/GenBank/DDBJ databases">
        <authorList>
            <person name="Li T."/>
            <person name="Hu X."/>
            <person name="Zhang T."/>
            <person name="Song X."/>
            <person name="Zhang H."/>
            <person name="Dai N."/>
            <person name="Sheng W."/>
            <person name="Hou X."/>
            <person name="Wei L."/>
        </authorList>
    </citation>
    <scope>NUCLEOTIDE SEQUENCE</scope>
    <source>
        <strain evidence="1">G01</strain>
        <tissue evidence="1">Leaf</tissue>
    </source>
</reference>
<reference evidence="1" key="2">
    <citation type="journal article" date="2024" name="Plant">
        <title>Genomic evolution and insights into agronomic trait innovations of Sesamum species.</title>
        <authorList>
            <person name="Miao H."/>
            <person name="Wang L."/>
            <person name="Qu L."/>
            <person name="Liu H."/>
            <person name="Sun Y."/>
            <person name="Le M."/>
            <person name="Wang Q."/>
            <person name="Wei S."/>
            <person name="Zheng Y."/>
            <person name="Lin W."/>
            <person name="Duan Y."/>
            <person name="Cao H."/>
            <person name="Xiong S."/>
            <person name="Wang X."/>
            <person name="Wei L."/>
            <person name="Li C."/>
            <person name="Ma Q."/>
            <person name="Ju M."/>
            <person name="Zhao R."/>
            <person name="Li G."/>
            <person name="Mu C."/>
            <person name="Tian Q."/>
            <person name="Mei H."/>
            <person name="Zhang T."/>
            <person name="Gao T."/>
            <person name="Zhang H."/>
        </authorList>
    </citation>
    <scope>NUCLEOTIDE SEQUENCE</scope>
    <source>
        <strain evidence="1">G01</strain>
    </source>
</reference>
<accession>A0AAW2L068</accession>